<dbReference type="InterPro" id="IPR029058">
    <property type="entry name" value="AB_hydrolase_fold"/>
</dbReference>
<dbReference type="RefSeq" id="WP_015247552.1">
    <property type="nucleotide sequence ID" value="NC_019892.1"/>
</dbReference>
<dbReference type="GO" id="GO:0016746">
    <property type="term" value="F:acyltransferase activity"/>
    <property type="evidence" value="ECO:0007669"/>
    <property type="project" value="UniProtKB-KW"/>
</dbReference>
<name>L0DGC9_SINAD</name>
<dbReference type="eggNOG" id="COG2267">
    <property type="taxonomic scope" value="Bacteria"/>
</dbReference>
<dbReference type="KEGG" id="saci:Sinac_4221"/>
<organism evidence="3 4">
    <name type="scientific">Singulisphaera acidiphila (strain ATCC BAA-1392 / DSM 18658 / VKM B-2454 / MOB10)</name>
    <dbReference type="NCBI Taxonomy" id="886293"/>
    <lineage>
        <taxon>Bacteria</taxon>
        <taxon>Pseudomonadati</taxon>
        <taxon>Planctomycetota</taxon>
        <taxon>Planctomycetia</taxon>
        <taxon>Isosphaerales</taxon>
        <taxon>Isosphaeraceae</taxon>
        <taxon>Singulisphaera</taxon>
    </lineage>
</organism>
<keyword evidence="3" id="KW-0012">Acyltransferase</keyword>
<dbReference type="InterPro" id="IPR000073">
    <property type="entry name" value="AB_hydrolase_1"/>
</dbReference>
<dbReference type="EMBL" id="CP003364">
    <property type="protein sequence ID" value="AGA28424.1"/>
    <property type="molecule type" value="Genomic_DNA"/>
</dbReference>
<gene>
    <name evidence="3" type="ordered locus">Sinac_4221</name>
</gene>
<dbReference type="PANTHER" id="PTHR43433:SF5">
    <property type="entry name" value="AB HYDROLASE-1 DOMAIN-CONTAINING PROTEIN"/>
    <property type="match status" value="1"/>
</dbReference>
<dbReference type="OrthoDB" id="252464at2"/>
<keyword evidence="4" id="KW-1185">Reference proteome</keyword>
<reference evidence="3 4" key="1">
    <citation type="submission" date="2012-02" db="EMBL/GenBank/DDBJ databases">
        <title>Complete sequence of chromosome of Singulisphaera acidiphila DSM 18658.</title>
        <authorList>
            <consortium name="US DOE Joint Genome Institute (JGI-PGF)"/>
            <person name="Lucas S."/>
            <person name="Copeland A."/>
            <person name="Lapidus A."/>
            <person name="Glavina del Rio T."/>
            <person name="Dalin E."/>
            <person name="Tice H."/>
            <person name="Bruce D."/>
            <person name="Goodwin L."/>
            <person name="Pitluck S."/>
            <person name="Peters L."/>
            <person name="Ovchinnikova G."/>
            <person name="Chertkov O."/>
            <person name="Kyrpides N."/>
            <person name="Mavromatis K."/>
            <person name="Ivanova N."/>
            <person name="Brettin T."/>
            <person name="Detter J.C."/>
            <person name="Han C."/>
            <person name="Larimer F."/>
            <person name="Land M."/>
            <person name="Hauser L."/>
            <person name="Markowitz V."/>
            <person name="Cheng J.-F."/>
            <person name="Hugenholtz P."/>
            <person name="Woyke T."/>
            <person name="Wu D."/>
            <person name="Tindall B."/>
            <person name="Pomrenke H."/>
            <person name="Brambilla E."/>
            <person name="Klenk H.-P."/>
            <person name="Eisen J.A."/>
        </authorList>
    </citation>
    <scope>NUCLEOTIDE SEQUENCE [LARGE SCALE GENOMIC DNA]</scope>
    <source>
        <strain evidence="4">ATCC BAA-1392 / DSM 18658 / VKM B-2454 / MOB10</strain>
    </source>
</reference>
<dbReference type="AlphaFoldDB" id="L0DGC9"/>
<proteinExistence type="predicted"/>
<dbReference type="Pfam" id="PF00561">
    <property type="entry name" value="Abhydrolase_1"/>
    <property type="match status" value="1"/>
</dbReference>
<feature type="domain" description="AB hydrolase-1" evidence="2">
    <location>
        <begin position="56"/>
        <end position="311"/>
    </location>
</feature>
<keyword evidence="1" id="KW-0732">Signal</keyword>
<keyword evidence="3" id="KW-0378">Hydrolase</keyword>
<dbReference type="GO" id="GO:0046503">
    <property type="term" value="P:glycerolipid catabolic process"/>
    <property type="evidence" value="ECO:0007669"/>
    <property type="project" value="TreeGrafter"/>
</dbReference>
<protein>
    <submittedName>
        <fullName evidence="3">Putative hydrolase or acyltransferase of alpha/beta superfamily</fullName>
    </submittedName>
</protein>
<dbReference type="Proteomes" id="UP000010798">
    <property type="component" value="Chromosome"/>
</dbReference>
<sequence length="334" mass="35179">MNALTHRPILLAFLVVASTLCAGSVGRAEVSRREGKAKANGVTIAYEDFGPESGEAVLMIMGNGTQLTAWPGELIEEVVGRGYRVVIYDNRDVGLSTKFDGAGAPDTRAVIEAKFAGKPFTLPYTLDDMAKDAVGLLDTLGIAKAHIVGVSMGGMIAQLVAADHPEHTRSLTSIMSTSGNPEVPFPAKLEALAKMPKPAPEGDREALLANAVQAIRVLAGPVYPPDEKRTRDLVVRSMKRSDDRAGMARHNTLSALGLYEDRRAKLKTIQAPTVVVHGAEDPLISVEGGKDTAANIPGAELRIIPGMGHDLPIPLAKTIADAIAAAASRAKATK</sequence>
<dbReference type="PANTHER" id="PTHR43433">
    <property type="entry name" value="HYDROLASE, ALPHA/BETA FOLD FAMILY PROTEIN"/>
    <property type="match status" value="1"/>
</dbReference>
<accession>L0DGC9</accession>
<evidence type="ECO:0000313" key="4">
    <source>
        <dbReference type="Proteomes" id="UP000010798"/>
    </source>
</evidence>
<keyword evidence="3" id="KW-0808">Transferase</keyword>
<evidence type="ECO:0000259" key="2">
    <source>
        <dbReference type="Pfam" id="PF00561"/>
    </source>
</evidence>
<dbReference type="Gene3D" id="3.40.50.1820">
    <property type="entry name" value="alpha/beta hydrolase"/>
    <property type="match status" value="1"/>
</dbReference>
<dbReference type="STRING" id="886293.Sinac_4221"/>
<evidence type="ECO:0000256" key="1">
    <source>
        <dbReference type="SAM" id="SignalP"/>
    </source>
</evidence>
<dbReference type="GO" id="GO:0004806">
    <property type="term" value="F:triacylglycerol lipase activity"/>
    <property type="evidence" value="ECO:0007669"/>
    <property type="project" value="TreeGrafter"/>
</dbReference>
<evidence type="ECO:0000313" key="3">
    <source>
        <dbReference type="EMBL" id="AGA28424.1"/>
    </source>
</evidence>
<dbReference type="InterPro" id="IPR050471">
    <property type="entry name" value="AB_hydrolase"/>
</dbReference>
<feature type="signal peptide" evidence="1">
    <location>
        <begin position="1"/>
        <end position="22"/>
    </location>
</feature>
<dbReference type="HOGENOM" id="CLU_020336_0_1_0"/>
<feature type="chain" id="PRO_5003940130" evidence="1">
    <location>
        <begin position="23"/>
        <end position="334"/>
    </location>
</feature>
<dbReference type="SUPFAM" id="SSF53474">
    <property type="entry name" value="alpha/beta-Hydrolases"/>
    <property type="match status" value="1"/>
</dbReference>